<dbReference type="PANTHER" id="PTHR11122">
    <property type="entry name" value="APOSPORY-ASSOCIATED PROTEIN C-RELATED"/>
    <property type="match status" value="1"/>
</dbReference>
<dbReference type="Proteomes" id="UP000654304">
    <property type="component" value="Unassembled WGS sequence"/>
</dbReference>
<evidence type="ECO:0000256" key="4">
    <source>
        <dbReference type="PIRNR" id="PIRNR016020"/>
    </source>
</evidence>
<keyword evidence="6" id="KW-1185">Reference proteome</keyword>
<keyword evidence="3 4" id="KW-0413">Isomerase</keyword>
<evidence type="ECO:0000256" key="1">
    <source>
        <dbReference type="ARBA" id="ARBA00001096"/>
    </source>
</evidence>
<reference evidence="5 6" key="1">
    <citation type="submission" date="2020-08" db="EMBL/GenBank/DDBJ databases">
        <title>Novel species isolated from subtropical streams in China.</title>
        <authorList>
            <person name="Lu H."/>
        </authorList>
    </citation>
    <scope>NUCLEOTIDE SEQUENCE [LARGE SCALE GENOMIC DNA]</scope>
    <source>
        <strain evidence="5 6">CY22W</strain>
    </source>
</reference>
<dbReference type="EC" id="5.1.3.15" evidence="4"/>
<name>A0ABR7A9K2_9BURK</name>
<dbReference type="PANTHER" id="PTHR11122:SF13">
    <property type="entry name" value="GLUCOSE-6-PHOSPHATE 1-EPIMERASE"/>
    <property type="match status" value="1"/>
</dbReference>
<proteinExistence type="inferred from homology"/>
<dbReference type="InterPro" id="IPR014718">
    <property type="entry name" value="GH-type_carb-bd"/>
</dbReference>
<dbReference type="Pfam" id="PF01263">
    <property type="entry name" value="Aldose_epim"/>
    <property type="match status" value="1"/>
</dbReference>
<organism evidence="5 6">
    <name type="scientific">Undibacterium curvum</name>
    <dbReference type="NCBI Taxonomy" id="2762294"/>
    <lineage>
        <taxon>Bacteria</taxon>
        <taxon>Pseudomonadati</taxon>
        <taxon>Pseudomonadota</taxon>
        <taxon>Betaproteobacteria</taxon>
        <taxon>Burkholderiales</taxon>
        <taxon>Oxalobacteraceae</taxon>
        <taxon>Undibacterium</taxon>
    </lineage>
</organism>
<dbReference type="InterPro" id="IPR011013">
    <property type="entry name" value="Gal_mutarotase_sf_dom"/>
</dbReference>
<dbReference type="PIRSF" id="PIRSF016020">
    <property type="entry name" value="PHexose_mutarotase"/>
    <property type="match status" value="1"/>
</dbReference>
<dbReference type="SUPFAM" id="SSF74650">
    <property type="entry name" value="Galactose mutarotase-like"/>
    <property type="match status" value="1"/>
</dbReference>
<gene>
    <name evidence="5" type="ORF">H8K43_17555</name>
</gene>
<evidence type="ECO:0000313" key="5">
    <source>
        <dbReference type="EMBL" id="MBC3933489.1"/>
    </source>
</evidence>
<dbReference type="InterPro" id="IPR008183">
    <property type="entry name" value="Aldose_1/G6P_1-epimerase"/>
</dbReference>
<dbReference type="RefSeq" id="WP_186905063.1">
    <property type="nucleotide sequence ID" value="NZ_JACOGD010000011.1"/>
</dbReference>
<dbReference type="EMBL" id="JACOGD010000011">
    <property type="protein sequence ID" value="MBC3933489.1"/>
    <property type="molecule type" value="Genomic_DNA"/>
</dbReference>
<comment type="catalytic activity">
    <reaction evidence="1">
        <text>alpha-D-glucose 6-phosphate = beta-D-glucose 6-phosphate</text>
        <dbReference type="Rhea" id="RHEA:16249"/>
        <dbReference type="ChEBI" id="CHEBI:58225"/>
        <dbReference type="ChEBI" id="CHEBI:58247"/>
        <dbReference type="EC" id="5.1.3.15"/>
    </reaction>
</comment>
<protein>
    <recommendedName>
        <fullName evidence="4">Putative glucose-6-phosphate 1-epimerase</fullName>
        <ecNumber evidence="4">5.1.3.15</ecNumber>
    </recommendedName>
</protein>
<evidence type="ECO:0000313" key="6">
    <source>
        <dbReference type="Proteomes" id="UP000654304"/>
    </source>
</evidence>
<comment type="similarity">
    <text evidence="2 4">Belongs to the glucose-6-phosphate 1-epimerase family.</text>
</comment>
<accession>A0ABR7A9K2</accession>
<dbReference type="Gene3D" id="2.70.98.10">
    <property type="match status" value="1"/>
</dbReference>
<evidence type="ECO:0000256" key="2">
    <source>
        <dbReference type="ARBA" id="ARBA00005866"/>
    </source>
</evidence>
<dbReference type="InterPro" id="IPR025532">
    <property type="entry name" value="G6P_1-epimerase"/>
</dbReference>
<sequence length="273" mass="29840">MQTLDLYTASGARCTVMPLGATVVSWCPAGGKEQLFMSRLSGQSGLPVRGGIPVVFPQFAEMGHLPKHGLVRDVVWELVTCSQGEQISSLLLRTQASEASLALWPFAYTLHLHIELYEQTLRMTLEVTNSGTQAFQFQAALHTYFQLQQGVPVTVHGLDQAGYIDKLQQIRMPATGKTQLSVNQWMDRIYLDTATPLQLTQAEHAVQMGYLGFSDVVLWTPWQQGVTAIPDIADDEGCRMLCIEPACIAQPPLLPAGGVWRGSMVVCAGPAAR</sequence>
<comment type="caution">
    <text evidence="5">The sequence shown here is derived from an EMBL/GenBank/DDBJ whole genome shotgun (WGS) entry which is preliminary data.</text>
</comment>
<evidence type="ECO:0000256" key="3">
    <source>
        <dbReference type="ARBA" id="ARBA00023235"/>
    </source>
</evidence>